<reference evidence="3 4" key="1">
    <citation type="journal article" date="2015" name="Stand. Genomic Sci.">
        <title>Genomic Encyclopedia of Bacterial and Archaeal Type Strains, Phase III: the genomes of soil and plant-associated and newly described type strains.</title>
        <authorList>
            <person name="Whitman W.B."/>
            <person name="Woyke T."/>
            <person name="Klenk H.P."/>
            <person name="Zhou Y."/>
            <person name="Lilburn T.G."/>
            <person name="Beck B.J."/>
            <person name="De Vos P."/>
            <person name="Vandamme P."/>
            <person name="Eisen J.A."/>
            <person name="Garrity G."/>
            <person name="Hugenholtz P."/>
            <person name="Kyrpides N.C."/>
        </authorList>
    </citation>
    <scope>NUCLEOTIDE SEQUENCE [LARGE SCALE GENOMIC DNA]</scope>
    <source>
        <strain evidence="3 4">CGMCC 1.7748</strain>
    </source>
</reference>
<dbReference type="EMBL" id="VLKK01000005">
    <property type="protein sequence ID" value="TWH94477.1"/>
    <property type="molecule type" value="Genomic_DNA"/>
</dbReference>
<dbReference type="Gene3D" id="3.40.50.300">
    <property type="entry name" value="P-loop containing nucleotide triphosphate hydrolases"/>
    <property type="match status" value="1"/>
</dbReference>
<keyword evidence="4" id="KW-1185">Reference proteome</keyword>
<gene>
    <name evidence="3" type="ORF">IQ35_01720</name>
</gene>
<evidence type="ECO:0000259" key="2">
    <source>
        <dbReference type="Pfam" id="PF17289"/>
    </source>
</evidence>
<organism evidence="3 4">
    <name type="scientific">Sphingobium wenxiniae (strain DSM 21828 / CGMCC 1.7748 / JZ-1)</name>
    <dbReference type="NCBI Taxonomy" id="595605"/>
    <lineage>
        <taxon>Bacteria</taxon>
        <taxon>Pseudomonadati</taxon>
        <taxon>Pseudomonadota</taxon>
        <taxon>Alphaproteobacteria</taxon>
        <taxon>Sphingomonadales</taxon>
        <taxon>Sphingomonadaceae</taxon>
        <taxon>Sphingobium</taxon>
    </lineage>
</organism>
<evidence type="ECO:0000313" key="3">
    <source>
        <dbReference type="EMBL" id="TWH94477.1"/>
    </source>
</evidence>
<feature type="domain" description="Terminase large subunit gp17-like C-terminal" evidence="2">
    <location>
        <begin position="282"/>
        <end position="428"/>
    </location>
</feature>
<keyword evidence="1" id="KW-1188">Viral release from host cell</keyword>
<dbReference type="Pfam" id="PF17289">
    <property type="entry name" value="Terminase_6C"/>
    <property type="match status" value="1"/>
</dbReference>
<dbReference type="Proteomes" id="UP000316624">
    <property type="component" value="Unassembled WGS sequence"/>
</dbReference>
<dbReference type="RefSeq" id="WP_145072705.1">
    <property type="nucleotide sequence ID" value="NZ_JACIIY010000003.1"/>
</dbReference>
<name>A0A562KGI7_SPHWJ</name>
<dbReference type="InterPro" id="IPR035421">
    <property type="entry name" value="Terminase_6C"/>
</dbReference>
<protein>
    <submittedName>
        <fullName evidence="3">Putative phage terminase large subunit-like protein</fullName>
    </submittedName>
</protein>
<evidence type="ECO:0000313" key="4">
    <source>
        <dbReference type="Proteomes" id="UP000316624"/>
    </source>
</evidence>
<dbReference type="Gene3D" id="3.30.420.240">
    <property type="match status" value="1"/>
</dbReference>
<evidence type="ECO:0000256" key="1">
    <source>
        <dbReference type="ARBA" id="ARBA00022612"/>
    </source>
</evidence>
<accession>A0A562KGI7</accession>
<dbReference type="Pfam" id="PF03237">
    <property type="entry name" value="Terminase_6N"/>
    <property type="match status" value="1"/>
</dbReference>
<dbReference type="AlphaFoldDB" id="A0A562KGI7"/>
<dbReference type="InterPro" id="IPR027417">
    <property type="entry name" value="P-loop_NTPase"/>
</dbReference>
<comment type="caution">
    <text evidence="3">The sequence shown here is derived from an EMBL/GenBank/DDBJ whole genome shotgun (WGS) entry which is preliminary data.</text>
</comment>
<sequence>MRISDMEWLAGQDGAVRERVLAHLDGAAAERLAHEWRWTARAEQVAPEGDWRIWLMMAGRGFGKTRAGAEWVRGIAENDPGARIALVGATLGEARSVMVEGPSGLLSIAPWWCRPAYAPALRKLMWPNGAVATLFGAADAEGLRGPQFSHGWADEIAKWACGEAAWDNLMLGMRSGMRPRVLATTTPRPVPLVRRLVAREGVDLVVTRGRTADNAANLADGFIAAMQDSYGGTRLGRQELDGELIEEVEGALWTRDLLERCRVRHVPGDERDGALLRRVVVAVDPPASAHGDACGIVVAGLGADGRAYILADASVERMRPEGWARAVAVAAAAHGADRVVAEANNGGAMVESVLRAAEAGLPVKLVHASRGKAARAEPVAALYEAGRVAHRGAFPMLEDEMCGLIAGGGYEGPGRSPDRADALVWALTELMLGRRGEARIRAVG</sequence>
<proteinExistence type="predicted"/>